<dbReference type="SUPFAM" id="SSF52540">
    <property type="entry name" value="P-loop containing nucleoside triphosphate hydrolases"/>
    <property type="match status" value="1"/>
</dbReference>
<name>A0A7R9UE09_9STRA</name>
<protein>
    <submittedName>
        <fullName evidence="2">Uncharacterized protein</fullName>
    </submittedName>
</protein>
<feature type="region of interest" description="Disordered" evidence="1">
    <location>
        <begin position="88"/>
        <end position="109"/>
    </location>
</feature>
<sequence length="728" mass="80324">MVFLAFTEELLEARRQVLEVLSALDHTKEKCESPEGTWKTIKTLAARVKDSDQAFLSRVCVARLIRVASTASAAECAELAKLATRETPCAQVPDGEDTSLVPDGEGTSDQERSFTRLVTEISLYACSLIRPGSPMQSLSMPRFYGSKKISNLLERMVAASGAGILTTTSSGNVVLEGVKGIGKTTLMKMVAITVSLAWDTFSIYLDYTRVTVPPCQAALRVLLAGGGEETVQSAIVSAEAESLVNEIVRRLSHLHGYQGLLVCGDEILEAYRDNFSGDGIEVMREFLVLGKATWCKGLLASSTTNLQRWLFHRGSDLPEAILRYPNMNHNVYVVHQIWPIDSQEETKRFCAVRFPGVEVPEELFKVTGGVGRTIESMMNAASESQLEEEKDRLRRRLLDKLQGDPDAAWSRLMQLFHGAERRGDFSNARPTISLEDATVICACTQSDLFRLGSEEDWILSGGGVVALTIPYDLELYEGISREKEQIRSMHALRCALEYFPGGAAKFAEKGVLSFVGRGVLGIELSTSELSYTSRRVEGSTEPSVSQLRLGERLLSTTDIDALGDLGILQWKGETGLDGVAFQNQEDGSVGVIGIQIKLSAPKNAVRKTVEESQERSLVEWDFGRFETQWQRTHPEGGRVLASRADDVVAGALVKALIGYERLAQDLRAAYPGRTFSFSRLHLWTSRKIKNWAAMEELLAADERTQGVSVMKVEGMDFLSYVLARHHSF</sequence>
<evidence type="ECO:0000313" key="2">
    <source>
        <dbReference type="EMBL" id="CAD8263199.1"/>
    </source>
</evidence>
<proteinExistence type="predicted"/>
<dbReference type="AlphaFoldDB" id="A0A7R9UE09"/>
<gene>
    <name evidence="2" type="ORF">PPYR1160_LOCUS12701</name>
</gene>
<organism evidence="2">
    <name type="scientific">Pinguiococcus pyrenoidosus</name>
    <dbReference type="NCBI Taxonomy" id="172671"/>
    <lineage>
        <taxon>Eukaryota</taxon>
        <taxon>Sar</taxon>
        <taxon>Stramenopiles</taxon>
        <taxon>Ochrophyta</taxon>
        <taxon>Pinguiophyceae</taxon>
        <taxon>Pinguiochrysidales</taxon>
        <taxon>Pinguiochrysidaceae</taxon>
        <taxon>Pinguiococcus</taxon>
    </lineage>
</organism>
<dbReference type="EMBL" id="HBEA01016640">
    <property type="protein sequence ID" value="CAD8263199.1"/>
    <property type="molecule type" value="Transcribed_RNA"/>
</dbReference>
<evidence type="ECO:0000256" key="1">
    <source>
        <dbReference type="SAM" id="MobiDB-lite"/>
    </source>
</evidence>
<dbReference type="InterPro" id="IPR027417">
    <property type="entry name" value="P-loop_NTPase"/>
</dbReference>
<reference evidence="2" key="1">
    <citation type="submission" date="2021-01" db="EMBL/GenBank/DDBJ databases">
        <authorList>
            <person name="Corre E."/>
            <person name="Pelletier E."/>
            <person name="Niang G."/>
            <person name="Scheremetjew M."/>
            <person name="Finn R."/>
            <person name="Kale V."/>
            <person name="Holt S."/>
            <person name="Cochrane G."/>
            <person name="Meng A."/>
            <person name="Brown T."/>
            <person name="Cohen L."/>
        </authorList>
    </citation>
    <scope>NUCLEOTIDE SEQUENCE</scope>
    <source>
        <strain evidence="2">CCMP2078</strain>
    </source>
</reference>
<accession>A0A7R9UE09</accession>